<evidence type="ECO:0000313" key="1">
    <source>
        <dbReference type="EMBL" id="KCW60028.1"/>
    </source>
</evidence>
<dbReference type="InParanoid" id="A0A059B1N8"/>
<dbReference type="Gramene" id="KCW60028">
    <property type="protein sequence ID" value="KCW60028"/>
    <property type="gene ID" value="EUGRSUZ_H02764"/>
</dbReference>
<dbReference type="EMBL" id="KK198760">
    <property type="protein sequence ID" value="KCW60028.1"/>
    <property type="molecule type" value="Genomic_DNA"/>
</dbReference>
<reference evidence="1" key="1">
    <citation type="submission" date="2013-07" db="EMBL/GenBank/DDBJ databases">
        <title>The genome of Eucalyptus grandis.</title>
        <authorList>
            <person name="Schmutz J."/>
            <person name="Hayes R."/>
            <person name="Myburg A."/>
            <person name="Tuskan G."/>
            <person name="Grattapaglia D."/>
            <person name="Rokhsar D.S."/>
        </authorList>
    </citation>
    <scope>NUCLEOTIDE SEQUENCE</scope>
    <source>
        <tissue evidence="1">Leaf extractions</tissue>
    </source>
</reference>
<protein>
    <submittedName>
        <fullName evidence="1">Uncharacterized protein</fullName>
    </submittedName>
</protein>
<gene>
    <name evidence="1" type="ORF">EUGRSUZ_H02764</name>
</gene>
<organism evidence="1">
    <name type="scientific">Eucalyptus grandis</name>
    <name type="common">Flooded gum</name>
    <dbReference type="NCBI Taxonomy" id="71139"/>
    <lineage>
        <taxon>Eukaryota</taxon>
        <taxon>Viridiplantae</taxon>
        <taxon>Streptophyta</taxon>
        <taxon>Embryophyta</taxon>
        <taxon>Tracheophyta</taxon>
        <taxon>Spermatophyta</taxon>
        <taxon>Magnoliopsida</taxon>
        <taxon>eudicotyledons</taxon>
        <taxon>Gunneridae</taxon>
        <taxon>Pentapetalae</taxon>
        <taxon>rosids</taxon>
        <taxon>malvids</taxon>
        <taxon>Myrtales</taxon>
        <taxon>Myrtaceae</taxon>
        <taxon>Myrtoideae</taxon>
        <taxon>Eucalypteae</taxon>
        <taxon>Eucalyptus</taxon>
    </lineage>
</organism>
<dbReference type="AlphaFoldDB" id="A0A059B1N8"/>
<proteinExistence type="predicted"/>
<accession>A0A059B1N8</accession>
<sequence length="67" mass="7961">MEAEEWLLSFVLLLFYNNQLNFLFSPSNFPDVVFHELSLLLVLGSCRCRMWFMFSVTSNQNADTWTF</sequence>
<name>A0A059B1N8_EUCGR</name>